<dbReference type="InterPro" id="IPR050625">
    <property type="entry name" value="ParA/MinD_ATPase"/>
</dbReference>
<name>Q30YT7_OLEA2</name>
<proteinExistence type="predicted"/>
<dbReference type="InterPro" id="IPR025669">
    <property type="entry name" value="AAA_dom"/>
</dbReference>
<feature type="compositionally biased region" description="Polar residues" evidence="1">
    <location>
        <begin position="396"/>
        <end position="413"/>
    </location>
</feature>
<dbReference type="HOGENOM" id="CLU_033160_2_1_7"/>
<dbReference type="Pfam" id="PF13614">
    <property type="entry name" value="AAA_31"/>
    <property type="match status" value="1"/>
</dbReference>
<gene>
    <name evidence="3" type="ordered locus">Dde_2362</name>
</gene>
<feature type="domain" description="AAA" evidence="2">
    <location>
        <begin position="131"/>
        <end position="294"/>
    </location>
</feature>
<sequence length="413" mass="44674">MASTYPVCLLTRNLHTEEELSRLIGHQKHFHLATPGVSEDMGLVIVELGGTPQDDFDAIVALAADPRVGEVFITAPRKDPDVIIRAMRAGVTGFLEQPFSSDNIAAALEGYAARMRETETAPQPAVQRQGRIIHVLGAKSGSGATTVTVNLGVNSARNGRSTAVMDMRLPQGEVPLFLDMQYARTWADAARELHRLDHMYLQSLMERHESGLEILAAPDENDAPETLSERSVRSILRLLRTRHDAVLIDGGPYADELALVSMHEADEVLLVSELSLPALAGARRLLNSIAQTAPDLDGKIRLVINRHAAGSGLSQEEAETLLERKACCLIENDYEAAVSAVNQGVALCDAHPRSPAAKSLTALADILMPQASPADTGSMRPRSLLARFMPRRPSRVRTTQDAPLSGNLQTAES</sequence>
<dbReference type="InterPro" id="IPR011006">
    <property type="entry name" value="CheY-like_superfamily"/>
</dbReference>
<dbReference type="GO" id="GO:0051782">
    <property type="term" value="P:negative regulation of cell division"/>
    <property type="evidence" value="ECO:0007669"/>
    <property type="project" value="TreeGrafter"/>
</dbReference>
<dbReference type="PANTHER" id="PTHR43384:SF13">
    <property type="entry name" value="SLR0110 PROTEIN"/>
    <property type="match status" value="1"/>
</dbReference>
<organism evidence="3 4">
    <name type="scientific">Oleidesulfovibrio alaskensis (strain ATCC BAA-1058 / DSM 17464 / G20)</name>
    <name type="common">Desulfovibrio alaskensis</name>
    <dbReference type="NCBI Taxonomy" id="207559"/>
    <lineage>
        <taxon>Bacteria</taxon>
        <taxon>Pseudomonadati</taxon>
        <taxon>Thermodesulfobacteriota</taxon>
        <taxon>Desulfovibrionia</taxon>
        <taxon>Desulfovibrionales</taxon>
        <taxon>Desulfovibrionaceae</taxon>
        <taxon>Oleidesulfovibrio</taxon>
    </lineage>
</organism>
<dbReference type="PANTHER" id="PTHR43384">
    <property type="entry name" value="SEPTUM SITE-DETERMINING PROTEIN MIND HOMOLOG, CHLOROPLASTIC-RELATED"/>
    <property type="match status" value="1"/>
</dbReference>
<dbReference type="EMBL" id="CP000112">
    <property type="protein sequence ID" value="ABB39159.1"/>
    <property type="molecule type" value="Genomic_DNA"/>
</dbReference>
<dbReference type="Gene3D" id="3.40.50.2300">
    <property type="match status" value="1"/>
</dbReference>
<dbReference type="Gene3D" id="3.40.50.300">
    <property type="entry name" value="P-loop containing nucleotide triphosphate hydrolases"/>
    <property type="match status" value="1"/>
</dbReference>
<dbReference type="GO" id="GO:0005829">
    <property type="term" value="C:cytosol"/>
    <property type="evidence" value="ECO:0007669"/>
    <property type="project" value="TreeGrafter"/>
</dbReference>
<dbReference type="eggNOG" id="COG4963">
    <property type="taxonomic scope" value="Bacteria"/>
</dbReference>
<dbReference type="KEGG" id="dde:Dde_2362"/>
<dbReference type="RefSeq" id="WP_011368235.1">
    <property type="nucleotide sequence ID" value="NC_007519.1"/>
</dbReference>
<dbReference type="GO" id="GO:0016887">
    <property type="term" value="F:ATP hydrolysis activity"/>
    <property type="evidence" value="ECO:0007669"/>
    <property type="project" value="TreeGrafter"/>
</dbReference>
<evidence type="ECO:0000256" key="1">
    <source>
        <dbReference type="SAM" id="MobiDB-lite"/>
    </source>
</evidence>
<dbReference type="eggNOG" id="COG4565">
    <property type="taxonomic scope" value="Bacteria"/>
</dbReference>
<dbReference type="AlphaFoldDB" id="Q30YT7"/>
<dbReference type="SUPFAM" id="SSF52540">
    <property type="entry name" value="P-loop containing nucleoside triphosphate hydrolases"/>
    <property type="match status" value="1"/>
</dbReference>
<dbReference type="SUPFAM" id="SSF52172">
    <property type="entry name" value="CheY-like"/>
    <property type="match status" value="1"/>
</dbReference>
<evidence type="ECO:0000313" key="3">
    <source>
        <dbReference type="EMBL" id="ABB39159.1"/>
    </source>
</evidence>
<dbReference type="STRING" id="207559.Dde_2362"/>
<reference evidence="3 4" key="1">
    <citation type="journal article" date="2011" name="J. Bacteriol.">
        <title>Complete genome sequence and updated annotation of Desulfovibrio alaskensis G20.</title>
        <authorList>
            <person name="Hauser L.J."/>
            <person name="Land M.L."/>
            <person name="Brown S.D."/>
            <person name="Larimer F."/>
            <person name="Keller K.L."/>
            <person name="Rapp-Giles B.J."/>
            <person name="Price M.N."/>
            <person name="Lin M."/>
            <person name="Bruce D.C."/>
            <person name="Detter J.C."/>
            <person name="Tapia R."/>
            <person name="Han C.S."/>
            <person name="Goodwin L.A."/>
            <person name="Cheng J.F."/>
            <person name="Pitluck S."/>
            <person name="Copeland A."/>
            <person name="Lucas S."/>
            <person name="Nolan M."/>
            <person name="Lapidus A.L."/>
            <person name="Palumbo A.V."/>
            <person name="Wall J.D."/>
        </authorList>
    </citation>
    <scope>NUCLEOTIDE SEQUENCE [LARGE SCALE GENOMIC DNA]</scope>
    <source>
        <strain evidence="4">ATCC BAA 1058 / DSM 17464 / G20</strain>
    </source>
</reference>
<feature type="region of interest" description="Disordered" evidence="1">
    <location>
        <begin position="387"/>
        <end position="413"/>
    </location>
</feature>
<evidence type="ECO:0000313" key="4">
    <source>
        <dbReference type="Proteomes" id="UP000002710"/>
    </source>
</evidence>
<dbReference type="InterPro" id="IPR027417">
    <property type="entry name" value="P-loop_NTPase"/>
</dbReference>
<evidence type="ECO:0000259" key="2">
    <source>
        <dbReference type="Pfam" id="PF13614"/>
    </source>
</evidence>
<keyword evidence="4" id="KW-1185">Reference proteome</keyword>
<dbReference type="GO" id="GO:0009898">
    <property type="term" value="C:cytoplasmic side of plasma membrane"/>
    <property type="evidence" value="ECO:0007669"/>
    <property type="project" value="TreeGrafter"/>
</dbReference>
<dbReference type="GO" id="GO:0005524">
    <property type="term" value="F:ATP binding"/>
    <property type="evidence" value="ECO:0007669"/>
    <property type="project" value="TreeGrafter"/>
</dbReference>
<dbReference type="Proteomes" id="UP000002710">
    <property type="component" value="Chromosome"/>
</dbReference>
<protein>
    <submittedName>
        <fullName evidence="3">Response regulator receiver protein</fullName>
    </submittedName>
</protein>
<accession>Q30YT7</accession>